<comment type="subcellular location">
    <subcellularLocation>
        <location evidence="1">Cell membrane</location>
        <topology evidence="1">Multi-pass membrane protein</topology>
    </subcellularLocation>
</comment>
<evidence type="ECO:0000256" key="2">
    <source>
        <dbReference type="ARBA" id="ARBA00008017"/>
    </source>
</evidence>
<evidence type="ECO:0000256" key="3">
    <source>
        <dbReference type="ARBA" id="ARBA00022475"/>
    </source>
</evidence>
<dbReference type="Gene3D" id="2.30.30.60">
    <property type="match status" value="1"/>
</dbReference>
<keyword evidence="6 7" id="KW-0472">Membrane</keyword>
<comment type="caution">
    <text evidence="10">The sequence shown here is derived from an EMBL/GenBank/DDBJ whole genome shotgun (WGS) entry which is preliminary data.</text>
</comment>
<dbReference type="Proteomes" id="UP001568358">
    <property type="component" value="Unassembled WGS sequence"/>
</dbReference>
<evidence type="ECO:0000256" key="1">
    <source>
        <dbReference type="ARBA" id="ARBA00004651"/>
    </source>
</evidence>
<dbReference type="InterPro" id="IPR049278">
    <property type="entry name" value="MS_channel_C"/>
</dbReference>
<evidence type="ECO:0000256" key="4">
    <source>
        <dbReference type="ARBA" id="ARBA00022692"/>
    </source>
</evidence>
<dbReference type="SUPFAM" id="SSF50182">
    <property type="entry name" value="Sm-like ribonucleoproteins"/>
    <property type="match status" value="1"/>
</dbReference>
<proteinExistence type="inferred from homology"/>
<dbReference type="PANTHER" id="PTHR30221">
    <property type="entry name" value="SMALL-CONDUCTANCE MECHANOSENSITIVE CHANNEL"/>
    <property type="match status" value="1"/>
</dbReference>
<organism evidence="10 11">
    <name type="scientific">Halodesulfovibrio aestuarii</name>
    <dbReference type="NCBI Taxonomy" id="126333"/>
    <lineage>
        <taxon>Bacteria</taxon>
        <taxon>Pseudomonadati</taxon>
        <taxon>Thermodesulfobacteriota</taxon>
        <taxon>Desulfovibrionia</taxon>
        <taxon>Desulfovibrionales</taxon>
        <taxon>Desulfovibrionaceae</taxon>
        <taxon>Halodesulfovibrio</taxon>
    </lineage>
</organism>
<dbReference type="Pfam" id="PF00924">
    <property type="entry name" value="MS_channel_2nd"/>
    <property type="match status" value="1"/>
</dbReference>
<dbReference type="InterPro" id="IPR045275">
    <property type="entry name" value="MscS_archaea/bacteria_type"/>
</dbReference>
<keyword evidence="4 7" id="KW-0812">Transmembrane</keyword>
<evidence type="ECO:0000313" key="11">
    <source>
        <dbReference type="Proteomes" id="UP001568358"/>
    </source>
</evidence>
<evidence type="ECO:0000259" key="8">
    <source>
        <dbReference type="Pfam" id="PF00924"/>
    </source>
</evidence>
<reference evidence="10 11" key="1">
    <citation type="submission" date="2024-07" db="EMBL/GenBank/DDBJ databases">
        <title>Active virus-host system and metabolic interactions in a Lokiarchaeon culture.</title>
        <authorList>
            <person name="Ponce Toledo R.I."/>
            <person name="Rodrigues Oliveira T."/>
            <person name="Schleper C."/>
        </authorList>
    </citation>
    <scope>NUCLEOTIDE SEQUENCE [LARGE SCALE GENOMIC DNA]</scope>
    <source>
        <strain evidence="10 11">B35</strain>
    </source>
</reference>
<feature type="transmembrane region" description="Helical" evidence="7">
    <location>
        <begin position="96"/>
        <end position="116"/>
    </location>
</feature>
<dbReference type="RefSeq" id="WP_371150488.1">
    <property type="nucleotide sequence ID" value="NZ_JBFSOO010000005.1"/>
</dbReference>
<feature type="domain" description="Mechanosensitive ion channel MscS C-terminal" evidence="9">
    <location>
        <begin position="188"/>
        <end position="270"/>
    </location>
</feature>
<evidence type="ECO:0000256" key="5">
    <source>
        <dbReference type="ARBA" id="ARBA00022989"/>
    </source>
</evidence>
<keyword evidence="5 7" id="KW-1133">Transmembrane helix</keyword>
<evidence type="ECO:0000259" key="9">
    <source>
        <dbReference type="Pfam" id="PF21082"/>
    </source>
</evidence>
<keyword evidence="11" id="KW-1185">Reference proteome</keyword>
<sequence length="289" mass="33429">MTILTALFGVLVIVWAKNKIDDTESQRQERISSLDKFLAKNTDSPVDRPNRRARRKAMESIENRFSIIRRISLFVLILIWMIALFFPYMGSIPATYISVFAASIGVVVGIMARPLIENTIAGMVISFSQPFRVNDTVIVDGHYGTIEDITTIHTVLKLWNWKRVIFPNSMMLSQKVINYTKTDLYQWVNIEFLVSYDCDLDNVERLVKRAVVNSNHFADYEDPRFWVISMDERNFKCWVVAWAENPPSAWELGHEVRSKIIKVFHKNEIKASKVELSLSPEAIEQPQLK</sequence>
<dbReference type="EMBL" id="JBFSOO010000005">
    <property type="protein sequence ID" value="MEZ6853645.1"/>
    <property type="molecule type" value="Genomic_DNA"/>
</dbReference>
<dbReference type="Gene3D" id="3.30.70.100">
    <property type="match status" value="1"/>
</dbReference>
<keyword evidence="3" id="KW-1003">Cell membrane</keyword>
<protein>
    <submittedName>
        <fullName evidence="10">Mechanosensitive ion channel family protein</fullName>
    </submittedName>
</protein>
<evidence type="ECO:0000313" key="10">
    <source>
        <dbReference type="EMBL" id="MEZ6853645.1"/>
    </source>
</evidence>
<dbReference type="InterPro" id="IPR006685">
    <property type="entry name" value="MscS_channel_2nd"/>
</dbReference>
<dbReference type="Pfam" id="PF21082">
    <property type="entry name" value="MS_channel_3rd"/>
    <property type="match status" value="1"/>
</dbReference>
<evidence type="ECO:0000256" key="7">
    <source>
        <dbReference type="SAM" id="Phobius"/>
    </source>
</evidence>
<dbReference type="InterPro" id="IPR011066">
    <property type="entry name" value="MscS_channel_C_sf"/>
</dbReference>
<dbReference type="Gene3D" id="1.10.287.1260">
    <property type="match status" value="1"/>
</dbReference>
<feature type="domain" description="Mechanosensitive ion channel MscS" evidence="8">
    <location>
        <begin position="115"/>
        <end position="181"/>
    </location>
</feature>
<dbReference type="InterPro" id="IPR010920">
    <property type="entry name" value="LSM_dom_sf"/>
</dbReference>
<dbReference type="PANTHER" id="PTHR30221:SF1">
    <property type="entry name" value="SMALL-CONDUCTANCE MECHANOSENSITIVE CHANNEL"/>
    <property type="match status" value="1"/>
</dbReference>
<name>A0ABV4JSD6_9BACT</name>
<dbReference type="InterPro" id="IPR023408">
    <property type="entry name" value="MscS_beta-dom_sf"/>
</dbReference>
<feature type="transmembrane region" description="Helical" evidence="7">
    <location>
        <begin position="67"/>
        <end position="89"/>
    </location>
</feature>
<accession>A0ABV4JSD6</accession>
<comment type="similarity">
    <text evidence="2">Belongs to the MscS (TC 1.A.23) family.</text>
</comment>
<dbReference type="SUPFAM" id="SSF82689">
    <property type="entry name" value="Mechanosensitive channel protein MscS (YggB), C-terminal domain"/>
    <property type="match status" value="1"/>
</dbReference>
<evidence type="ECO:0000256" key="6">
    <source>
        <dbReference type="ARBA" id="ARBA00023136"/>
    </source>
</evidence>
<gene>
    <name evidence="10" type="ORF">AB2Z07_08905</name>
</gene>